<sequence>MLGHFSDQSHWFLLVLMSTTTLFFALPIFIAPHKWAKLMLWKIPAETDLSVYFGRCLGAFILVVELLMLRGILDTDARTFVFDTLYAVFFLMLVVHIYGAFKRIQPITETLEIGLWSLLLVLNTLFYPAQQFSFT</sequence>
<evidence type="ECO:0000313" key="3">
    <source>
        <dbReference type="Proteomes" id="UP001159257"/>
    </source>
</evidence>
<proteinExistence type="predicted"/>
<feature type="transmembrane region" description="Helical" evidence="1">
    <location>
        <begin position="52"/>
        <end position="73"/>
    </location>
</feature>
<feature type="transmembrane region" description="Helical" evidence="1">
    <location>
        <begin position="12"/>
        <end position="31"/>
    </location>
</feature>
<dbReference type="RefSeq" id="WP_239041966.1">
    <property type="nucleotide sequence ID" value="NZ_BAAAEY010000002.1"/>
</dbReference>
<feature type="transmembrane region" description="Helical" evidence="1">
    <location>
        <begin position="79"/>
        <end position="101"/>
    </location>
</feature>
<keyword evidence="1" id="KW-1133">Transmembrane helix</keyword>
<feature type="transmembrane region" description="Helical" evidence="1">
    <location>
        <begin position="113"/>
        <end position="130"/>
    </location>
</feature>
<dbReference type="EMBL" id="FXWV01000001">
    <property type="protein sequence ID" value="SMR69514.1"/>
    <property type="molecule type" value="Genomic_DNA"/>
</dbReference>
<keyword evidence="3" id="KW-1185">Reference proteome</keyword>
<organism evidence="2 3">
    <name type="scientific">Marinobacterium sediminicola</name>
    <dbReference type="NCBI Taxonomy" id="518898"/>
    <lineage>
        <taxon>Bacteria</taxon>
        <taxon>Pseudomonadati</taxon>
        <taxon>Pseudomonadota</taxon>
        <taxon>Gammaproteobacteria</taxon>
        <taxon>Oceanospirillales</taxon>
        <taxon>Oceanospirillaceae</taxon>
        <taxon>Marinobacterium</taxon>
    </lineage>
</organism>
<name>A0ABY1RWL7_9GAMM</name>
<accession>A0ABY1RWL7</accession>
<dbReference type="Proteomes" id="UP001159257">
    <property type="component" value="Unassembled WGS sequence"/>
</dbReference>
<comment type="caution">
    <text evidence="2">The sequence shown here is derived from an EMBL/GenBank/DDBJ whole genome shotgun (WGS) entry which is preliminary data.</text>
</comment>
<gene>
    <name evidence="2" type="ORF">SAMN04487964_101273</name>
</gene>
<reference evidence="2 3" key="1">
    <citation type="submission" date="2017-05" db="EMBL/GenBank/DDBJ databases">
        <authorList>
            <person name="Varghese N."/>
            <person name="Submissions S."/>
        </authorList>
    </citation>
    <scope>NUCLEOTIDE SEQUENCE [LARGE SCALE GENOMIC DNA]</scope>
    <source>
        <strain evidence="2 3">CGMCC 1.7287</strain>
    </source>
</reference>
<evidence type="ECO:0000313" key="2">
    <source>
        <dbReference type="EMBL" id="SMR69514.1"/>
    </source>
</evidence>
<keyword evidence="1" id="KW-0812">Transmembrane</keyword>
<evidence type="ECO:0000256" key="1">
    <source>
        <dbReference type="SAM" id="Phobius"/>
    </source>
</evidence>
<keyword evidence="1" id="KW-0472">Membrane</keyword>
<protein>
    <submittedName>
        <fullName evidence="2">Uncharacterized protein</fullName>
    </submittedName>
</protein>